<dbReference type="InterPro" id="IPR017517">
    <property type="entry name" value="Maleyloyr_isom"/>
</dbReference>
<organism evidence="6 7">
    <name type="scientific">Streptomyces monticola</name>
    <dbReference type="NCBI Taxonomy" id="2666263"/>
    <lineage>
        <taxon>Bacteria</taxon>
        <taxon>Bacillati</taxon>
        <taxon>Actinomycetota</taxon>
        <taxon>Actinomycetes</taxon>
        <taxon>Kitasatosporales</taxon>
        <taxon>Streptomycetaceae</taxon>
        <taxon>Streptomyces</taxon>
    </lineage>
</organism>
<keyword evidence="1" id="KW-0805">Transcription regulation</keyword>
<dbReference type="RefSeq" id="WP_381832136.1">
    <property type="nucleotide sequence ID" value="NZ_JBHTCF010000008.1"/>
</dbReference>
<feature type="domain" description="Mycothiol-dependent maleylpyruvate isomerase metal-binding" evidence="4">
    <location>
        <begin position="162"/>
        <end position="290"/>
    </location>
</feature>
<dbReference type="Pfam" id="PF11716">
    <property type="entry name" value="MDMPI_N"/>
    <property type="match status" value="1"/>
</dbReference>
<feature type="domain" description="Putative zinc-finger" evidence="5">
    <location>
        <begin position="8"/>
        <end position="38"/>
    </location>
</feature>
<accession>A0ABW2JKK1</accession>
<dbReference type="Gene3D" id="1.20.120.450">
    <property type="entry name" value="dinb family like domain"/>
    <property type="match status" value="1"/>
</dbReference>
<dbReference type="Proteomes" id="UP001596523">
    <property type="component" value="Unassembled WGS sequence"/>
</dbReference>
<evidence type="ECO:0000259" key="4">
    <source>
        <dbReference type="Pfam" id="PF11716"/>
    </source>
</evidence>
<proteinExistence type="predicted"/>
<name>A0ABW2JKK1_9ACTN</name>
<gene>
    <name evidence="6" type="ORF">ACFQVC_20805</name>
</gene>
<dbReference type="Gene3D" id="1.10.10.1320">
    <property type="entry name" value="Anti-sigma factor, zinc-finger domain"/>
    <property type="match status" value="1"/>
</dbReference>
<dbReference type="GO" id="GO:0016853">
    <property type="term" value="F:isomerase activity"/>
    <property type="evidence" value="ECO:0007669"/>
    <property type="project" value="UniProtKB-KW"/>
</dbReference>
<feature type="region of interest" description="Disordered" evidence="3">
    <location>
        <begin position="53"/>
        <end position="102"/>
    </location>
</feature>
<evidence type="ECO:0000256" key="1">
    <source>
        <dbReference type="ARBA" id="ARBA00023015"/>
    </source>
</evidence>
<keyword evidence="7" id="KW-1185">Reference proteome</keyword>
<dbReference type="InterPro" id="IPR024344">
    <property type="entry name" value="MDMPI_metal-binding"/>
</dbReference>
<dbReference type="Pfam" id="PF13490">
    <property type="entry name" value="zf-HC2"/>
    <property type="match status" value="1"/>
</dbReference>
<protein>
    <submittedName>
        <fullName evidence="6">Maleylpyruvate isomerase family mycothiol-dependent enzyme</fullName>
    </submittedName>
</protein>
<evidence type="ECO:0000313" key="6">
    <source>
        <dbReference type="EMBL" id="MFC7306656.1"/>
    </source>
</evidence>
<dbReference type="InterPro" id="IPR027383">
    <property type="entry name" value="Znf_put"/>
</dbReference>
<dbReference type="InterPro" id="IPR034660">
    <property type="entry name" value="DinB/YfiT-like"/>
</dbReference>
<keyword evidence="2" id="KW-0804">Transcription</keyword>
<keyword evidence="6" id="KW-0413">Isomerase</keyword>
<dbReference type="SUPFAM" id="SSF109854">
    <property type="entry name" value="DinB/YfiT-like putative metalloenzymes"/>
    <property type="match status" value="1"/>
</dbReference>
<sequence>MSADHDGVRELIGAWALGAAPAADEPRILAHLAECRSCTAEARRLREVVHALDGAPDHGGHPRAAGAPEGAQADGSAPAGETVHAPEPAPAGETAHADEPGPARRAPLLAAALRTRRVTRVAAHAAPYAAAVSGLEALLREVASGAGEEAGDDDRGRRGGDIWRTPVVHDWDVHATLAHLIAADEPLARHLGLPTSARPAATADTEILAGRGWREAWARRSAEVIAYEHRHAPGDTLARWRRQTGALLAAPAAHDPELAARATTLLGARLPVADHYLVRAFETWVHTDDIGRALGRSVPPPPDPLLWQLVRLAVRILGLALGSGAPPVLLTVAGAGDETEWVLGSEADPVAAELVLDPVDFCLLVGGRQDPAQVPRGLAGDPGVARGVLDRAAALAWL</sequence>
<evidence type="ECO:0000256" key="2">
    <source>
        <dbReference type="ARBA" id="ARBA00023163"/>
    </source>
</evidence>
<evidence type="ECO:0000313" key="7">
    <source>
        <dbReference type="Proteomes" id="UP001596523"/>
    </source>
</evidence>
<reference evidence="7" key="1">
    <citation type="journal article" date="2019" name="Int. J. Syst. Evol. Microbiol.">
        <title>The Global Catalogue of Microorganisms (GCM) 10K type strain sequencing project: providing services to taxonomists for standard genome sequencing and annotation.</title>
        <authorList>
            <consortium name="The Broad Institute Genomics Platform"/>
            <consortium name="The Broad Institute Genome Sequencing Center for Infectious Disease"/>
            <person name="Wu L."/>
            <person name="Ma J."/>
        </authorList>
    </citation>
    <scope>NUCLEOTIDE SEQUENCE [LARGE SCALE GENOMIC DNA]</scope>
    <source>
        <strain evidence="7">SYNS20</strain>
    </source>
</reference>
<dbReference type="NCBIfam" id="TIGR03083">
    <property type="entry name" value="maleylpyruvate isomerase family mycothiol-dependent enzyme"/>
    <property type="match status" value="1"/>
</dbReference>
<evidence type="ECO:0000256" key="3">
    <source>
        <dbReference type="SAM" id="MobiDB-lite"/>
    </source>
</evidence>
<evidence type="ECO:0000259" key="5">
    <source>
        <dbReference type="Pfam" id="PF13490"/>
    </source>
</evidence>
<dbReference type="EMBL" id="JBHTCF010000008">
    <property type="protein sequence ID" value="MFC7306656.1"/>
    <property type="molecule type" value="Genomic_DNA"/>
</dbReference>
<dbReference type="InterPro" id="IPR041916">
    <property type="entry name" value="Anti_sigma_zinc_sf"/>
</dbReference>
<comment type="caution">
    <text evidence="6">The sequence shown here is derived from an EMBL/GenBank/DDBJ whole genome shotgun (WGS) entry which is preliminary data.</text>
</comment>